<feature type="domain" description="C2H2-type" evidence="9">
    <location>
        <begin position="376"/>
        <end position="403"/>
    </location>
</feature>
<keyword evidence="11" id="KW-1185">Reference proteome</keyword>
<dbReference type="OrthoDB" id="3561125at2759"/>
<dbReference type="PROSITE" id="PS50157">
    <property type="entry name" value="ZINC_FINGER_C2H2_2"/>
    <property type="match status" value="8"/>
</dbReference>
<dbReference type="GO" id="GO:0000978">
    <property type="term" value="F:RNA polymerase II cis-regulatory region sequence-specific DNA binding"/>
    <property type="evidence" value="ECO:0007669"/>
    <property type="project" value="TreeGrafter"/>
</dbReference>
<dbReference type="AlphaFoldDB" id="A0A0T6BG88"/>
<dbReference type="InterPro" id="IPR013087">
    <property type="entry name" value="Znf_C2H2_type"/>
</dbReference>
<dbReference type="GO" id="GO:0003700">
    <property type="term" value="F:DNA-binding transcription factor activity"/>
    <property type="evidence" value="ECO:0007669"/>
    <property type="project" value="TreeGrafter"/>
</dbReference>
<dbReference type="InterPro" id="IPR046341">
    <property type="entry name" value="SET_dom_sf"/>
</dbReference>
<keyword evidence="4 8" id="KW-0863">Zinc-finger</keyword>
<feature type="domain" description="C2H2-type" evidence="9">
    <location>
        <begin position="316"/>
        <end position="344"/>
    </location>
</feature>
<dbReference type="FunFam" id="3.30.160.60:FF:001397">
    <property type="entry name" value="Datilografo, isoform A"/>
    <property type="match status" value="1"/>
</dbReference>
<dbReference type="SUPFAM" id="SSF57667">
    <property type="entry name" value="beta-beta-alpha zinc fingers"/>
    <property type="match status" value="5"/>
</dbReference>
<evidence type="ECO:0000313" key="11">
    <source>
        <dbReference type="Proteomes" id="UP000051574"/>
    </source>
</evidence>
<comment type="subcellular location">
    <subcellularLocation>
        <location evidence="1">Nucleus</location>
    </subcellularLocation>
</comment>
<dbReference type="EMBL" id="LJIG01000686">
    <property type="protein sequence ID" value="KRT86254.1"/>
    <property type="molecule type" value="Genomic_DNA"/>
</dbReference>
<dbReference type="GO" id="GO:0008757">
    <property type="term" value="F:S-adenosylmethionine-dependent methyltransferase activity"/>
    <property type="evidence" value="ECO:0007669"/>
    <property type="project" value="UniProtKB-ARBA"/>
</dbReference>
<gene>
    <name evidence="10" type="ORF">AMK59_772</name>
</gene>
<dbReference type="SMART" id="SM00355">
    <property type="entry name" value="ZnF_C2H2"/>
    <property type="match status" value="11"/>
</dbReference>
<dbReference type="InterPro" id="IPR001214">
    <property type="entry name" value="SET_dom"/>
</dbReference>
<accession>A0A0T6BG88</accession>
<evidence type="ECO:0000256" key="1">
    <source>
        <dbReference type="ARBA" id="ARBA00004123"/>
    </source>
</evidence>
<evidence type="ECO:0000256" key="3">
    <source>
        <dbReference type="ARBA" id="ARBA00022737"/>
    </source>
</evidence>
<keyword evidence="7" id="KW-0539">Nucleus</keyword>
<dbReference type="Gene3D" id="3.30.160.60">
    <property type="entry name" value="Classic Zinc Finger"/>
    <property type="match status" value="5"/>
</dbReference>
<feature type="domain" description="C2H2-type" evidence="9">
    <location>
        <begin position="256"/>
        <end position="284"/>
    </location>
</feature>
<evidence type="ECO:0000256" key="6">
    <source>
        <dbReference type="ARBA" id="ARBA00023125"/>
    </source>
</evidence>
<evidence type="ECO:0000313" key="10">
    <source>
        <dbReference type="EMBL" id="KRT86254.1"/>
    </source>
</evidence>
<dbReference type="InterPro" id="IPR050589">
    <property type="entry name" value="Ikaros_C2H2-ZF"/>
</dbReference>
<dbReference type="GO" id="GO:0006357">
    <property type="term" value="P:regulation of transcription by RNA polymerase II"/>
    <property type="evidence" value="ECO:0007669"/>
    <property type="project" value="TreeGrafter"/>
</dbReference>
<comment type="caution">
    <text evidence="10">The sequence shown here is derived from an EMBL/GenBank/DDBJ whole genome shotgun (WGS) entry which is preliminary data.</text>
</comment>
<dbReference type="InterPro" id="IPR036236">
    <property type="entry name" value="Znf_C2H2_sf"/>
</dbReference>
<proteinExistence type="predicted"/>
<evidence type="ECO:0000256" key="4">
    <source>
        <dbReference type="ARBA" id="ARBA00022771"/>
    </source>
</evidence>
<evidence type="ECO:0000256" key="7">
    <source>
        <dbReference type="ARBA" id="ARBA00023242"/>
    </source>
</evidence>
<sequence length="432" mass="50919">MQYINCARTCAEGNLSLFQSDNSLYCRSNREIKINEELLVYFGDEHMGCLDQNVETYLSVTTETELEDVYGCTFCCLGFISEVHLAKHKAACTKGTRIYIGSADLVRCTFCKIYLEEKEHLEHHVDYCCERYARKYLSSPSPANRGENKIESDVKHQLQKIYNVIQKKHKCPECPYQTNDRHDLKKHQYRHANIKPFECTTCKRRFTQKGHLTMHIKNKHEAVTDKEYKCRFCPYQTNGKGDFKLHLYVHDTVKRFECEICGKRFRQKANLQVHLKNLHLAVNSKKFACSKCAFRTNYKHSLDKHVNHTHNGPAPVTCHLCNGQFKQIYTLKQHIKYKHATMEEEKEFKCPVCPYEAQRKWCLKRHLATHDEEKQYNCHRCDYSTICEINLTRHMTKHPERKPYPCEICGKVFTRKGAFKVHIRHTHPIIVE</sequence>
<dbReference type="PANTHER" id="PTHR24404">
    <property type="entry name" value="ZINC FINGER PROTEIN"/>
    <property type="match status" value="1"/>
</dbReference>
<keyword evidence="6" id="KW-0238">DNA-binding</keyword>
<dbReference type="PROSITE" id="PS00028">
    <property type="entry name" value="ZINC_FINGER_C2H2_1"/>
    <property type="match status" value="4"/>
</dbReference>
<organism evidence="10 11">
    <name type="scientific">Oryctes borbonicus</name>
    <dbReference type="NCBI Taxonomy" id="1629725"/>
    <lineage>
        <taxon>Eukaryota</taxon>
        <taxon>Metazoa</taxon>
        <taxon>Ecdysozoa</taxon>
        <taxon>Arthropoda</taxon>
        <taxon>Hexapoda</taxon>
        <taxon>Insecta</taxon>
        <taxon>Pterygota</taxon>
        <taxon>Neoptera</taxon>
        <taxon>Endopterygota</taxon>
        <taxon>Coleoptera</taxon>
        <taxon>Polyphaga</taxon>
        <taxon>Scarabaeiformia</taxon>
        <taxon>Scarabaeidae</taxon>
        <taxon>Dynastinae</taxon>
        <taxon>Oryctes</taxon>
    </lineage>
</organism>
<evidence type="ECO:0000256" key="2">
    <source>
        <dbReference type="ARBA" id="ARBA00022723"/>
    </source>
</evidence>
<evidence type="ECO:0000256" key="8">
    <source>
        <dbReference type="PROSITE-ProRule" id="PRU00042"/>
    </source>
</evidence>
<reference evidence="10 11" key="1">
    <citation type="submission" date="2015-09" db="EMBL/GenBank/DDBJ databases">
        <title>Draft genome of the scarab beetle Oryctes borbonicus.</title>
        <authorList>
            <person name="Meyer J.M."/>
            <person name="Markov G.V."/>
            <person name="Baskaran P."/>
            <person name="Herrmann M."/>
            <person name="Sommer R.J."/>
            <person name="Roedelsperger C."/>
        </authorList>
    </citation>
    <scope>NUCLEOTIDE SEQUENCE [LARGE SCALE GENOMIC DNA]</scope>
    <source>
        <strain evidence="10">OB123</strain>
        <tissue evidence="10">Whole animal</tissue>
    </source>
</reference>
<evidence type="ECO:0000256" key="5">
    <source>
        <dbReference type="ARBA" id="ARBA00022833"/>
    </source>
</evidence>
<dbReference type="GO" id="GO:0008276">
    <property type="term" value="F:protein methyltransferase activity"/>
    <property type="evidence" value="ECO:0007669"/>
    <property type="project" value="UniProtKB-ARBA"/>
</dbReference>
<feature type="domain" description="C2H2-type" evidence="9">
    <location>
        <begin position="197"/>
        <end position="225"/>
    </location>
</feature>
<keyword evidence="3" id="KW-0677">Repeat</keyword>
<dbReference type="FunFam" id="3.30.160.60:FF:000110">
    <property type="entry name" value="Zinc finger protein-like"/>
    <property type="match status" value="1"/>
</dbReference>
<dbReference type="GO" id="GO:0008270">
    <property type="term" value="F:zinc ion binding"/>
    <property type="evidence" value="ECO:0007669"/>
    <property type="project" value="UniProtKB-KW"/>
</dbReference>
<dbReference type="GO" id="GO:0008170">
    <property type="term" value="F:N-methyltransferase activity"/>
    <property type="evidence" value="ECO:0007669"/>
    <property type="project" value="UniProtKB-ARBA"/>
</dbReference>
<feature type="domain" description="C2H2-type" evidence="9">
    <location>
        <begin position="169"/>
        <end position="196"/>
    </location>
</feature>
<dbReference type="FunFam" id="3.30.160.60:FF:000870">
    <property type="entry name" value="zinc finger protein 197 isoform X1"/>
    <property type="match status" value="1"/>
</dbReference>
<feature type="domain" description="C2H2-type" evidence="9">
    <location>
        <begin position="287"/>
        <end position="315"/>
    </location>
</feature>
<keyword evidence="5" id="KW-0862">Zinc</keyword>
<dbReference type="Gene3D" id="2.170.270.10">
    <property type="entry name" value="SET domain"/>
    <property type="match status" value="1"/>
</dbReference>
<protein>
    <submittedName>
        <fullName evidence="10">Zinc finger protein</fullName>
    </submittedName>
</protein>
<dbReference type="Proteomes" id="UP000051574">
    <property type="component" value="Unassembled WGS sequence"/>
</dbReference>
<dbReference type="Pfam" id="PF00096">
    <property type="entry name" value="zf-C2H2"/>
    <property type="match status" value="3"/>
</dbReference>
<dbReference type="Pfam" id="PF21549">
    <property type="entry name" value="PRDM2_PR"/>
    <property type="match status" value="1"/>
</dbReference>
<feature type="domain" description="C2H2-type" evidence="9">
    <location>
        <begin position="348"/>
        <end position="375"/>
    </location>
</feature>
<keyword evidence="2" id="KW-0479">Metal-binding</keyword>
<dbReference type="GO" id="GO:0005634">
    <property type="term" value="C:nucleus"/>
    <property type="evidence" value="ECO:0007669"/>
    <property type="project" value="UniProtKB-SubCell"/>
</dbReference>
<dbReference type="PANTHER" id="PTHR24404:SF110">
    <property type="entry name" value="C2H2-TYPE DOMAIN-CONTAINING PROTEIN"/>
    <property type="match status" value="1"/>
</dbReference>
<evidence type="ECO:0000259" key="9">
    <source>
        <dbReference type="PROSITE" id="PS50157"/>
    </source>
</evidence>
<name>A0A0T6BG88_9SCAR</name>
<feature type="domain" description="C2H2-type" evidence="9">
    <location>
        <begin position="404"/>
        <end position="427"/>
    </location>
</feature>